<dbReference type="AlphaFoldDB" id="A0A1Q3BUW8"/>
<organism evidence="1 2">
    <name type="scientific">Cephalotus follicularis</name>
    <name type="common">Albany pitcher plant</name>
    <dbReference type="NCBI Taxonomy" id="3775"/>
    <lineage>
        <taxon>Eukaryota</taxon>
        <taxon>Viridiplantae</taxon>
        <taxon>Streptophyta</taxon>
        <taxon>Embryophyta</taxon>
        <taxon>Tracheophyta</taxon>
        <taxon>Spermatophyta</taxon>
        <taxon>Magnoliopsida</taxon>
        <taxon>eudicotyledons</taxon>
        <taxon>Gunneridae</taxon>
        <taxon>Pentapetalae</taxon>
        <taxon>rosids</taxon>
        <taxon>fabids</taxon>
        <taxon>Oxalidales</taxon>
        <taxon>Cephalotaceae</taxon>
        <taxon>Cephalotus</taxon>
    </lineage>
</organism>
<dbReference type="InParanoid" id="A0A1Q3BUW8"/>
<sequence length="150" mass="17055">MSGRETTLFISAIGPASLSTLTRSRSFARNTVSCLRLWRYLSLKVRLFCLLSANLLLVKVARRSSEILQGSTMDFELQDVEIHEVDDNATNVSFNHSRYVDLDMDDFGMGDKEDNDEEYVDDDIDDDVNKHNIVGDDLDEYTGYREISDG</sequence>
<proteinExistence type="predicted"/>
<accession>A0A1Q3BUW8</accession>
<gene>
    <name evidence="1" type="ORF">CFOL_v3_15241</name>
</gene>
<dbReference type="EMBL" id="BDDD01000938">
    <property type="protein sequence ID" value="GAV71751.1"/>
    <property type="molecule type" value="Genomic_DNA"/>
</dbReference>
<keyword evidence="2" id="KW-1185">Reference proteome</keyword>
<name>A0A1Q3BUW8_CEPFO</name>
<evidence type="ECO:0000313" key="1">
    <source>
        <dbReference type="EMBL" id="GAV71751.1"/>
    </source>
</evidence>
<evidence type="ECO:0000313" key="2">
    <source>
        <dbReference type="Proteomes" id="UP000187406"/>
    </source>
</evidence>
<protein>
    <submittedName>
        <fullName evidence="1">Uncharacterized protein</fullName>
    </submittedName>
</protein>
<dbReference type="Proteomes" id="UP000187406">
    <property type="component" value="Unassembled WGS sequence"/>
</dbReference>
<comment type="caution">
    <text evidence="1">The sequence shown here is derived from an EMBL/GenBank/DDBJ whole genome shotgun (WGS) entry which is preliminary data.</text>
</comment>
<reference evidence="2" key="1">
    <citation type="submission" date="2016-04" db="EMBL/GenBank/DDBJ databases">
        <title>Cephalotus genome sequencing.</title>
        <authorList>
            <person name="Fukushima K."/>
            <person name="Hasebe M."/>
            <person name="Fang X."/>
        </authorList>
    </citation>
    <scope>NUCLEOTIDE SEQUENCE [LARGE SCALE GENOMIC DNA]</scope>
    <source>
        <strain evidence="2">cv. St1</strain>
    </source>
</reference>